<dbReference type="GO" id="GO:0047372">
    <property type="term" value="F:monoacylglycerol lipase activity"/>
    <property type="evidence" value="ECO:0007669"/>
    <property type="project" value="TreeGrafter"/>
</dbReference>
<dbReference type="SUPFAM" id="SSF53474">
    <property type="entry name" value="alpha/beta-Hydrolases"/>
    <property type="match status" value="1"/>
</dbReference>
<gene>
    <name evidence="3" type="ORF">PV04_06606</name>
</gene>
<feature type="compositionally biased region" description="Polar residues" evidence="1">
    <location>
        <begin position="71"/>
        <end position="90"/>
    </location>
</feature>
<dbReference type="GO" id="GO:0046464">
    <property type="term" value="P:acylglycerol catabolic process"/>
    <property type="evidence" value="ECO:0007669"/>
    <property type="project" value="TreeGrafter"/>
</dbReference>
<feature type="region of interest" description="Disordered" evidence="1">
    <location>
        <begin position="71"/>
        <end position="95"/>
    </location>
</feature>
<keyword evidence="4" id="KW-1185">Reference proteome</keyword>
<dbReference type="Gene3D" id="3.40.50.1820">
    <property type="entry name" value="alpha/beta hydrolase"/>
    <property type="match status" value="1"/>
</dbReference>
<evidence type="ECO:0000313" key="4">
    <source>
        <dbReference type="Proteomes" id="UP000054266"/>
    </source>
</evidence>
<dbReference type="PANTHER" id="PTHR43798">
    <property type="entry name" value="MONOACYLGLYCEROL LIPASE"/>
    <property type="match status" value="1"/>
</dbReference>
<feature type="domain" description="AB hydrolase-1" evidence="2">
    <location>
        <begin position="38"/>
        <end position="320"/>
    </location>
</feature>
<dbReference type="HOGENOM" id="CLU_020336_50_4_1"/>
<accession>A0A0D2FKS4</accession>
<dbReference type="InterPro" id="IPR000073">
    <property type="entry name" value="AB_hydrolase_1"/>
</dbReference>
<proteinExistence type="predicted"/>
<dbReference type="InterPro" id="IPR029058">
    <property type="entry name" value="AB_hydrolase_fold"/>
</dbReference>
<organism evidence="3 4">
    <name type="scientific">Phialophora macrospora</name>
    <dbReference type="NCBI Taxonomy" id="1851006"/>
    <lineage>
        <taxon>Eukaryota</taxon>
        <taxon>Fungi</taxon>
        <taxon>Dikarya</taxon>
        <taxon>Ascomycota</taxon>
        <taxon>Pezizomycotina</taxon>
        <taxon>Eurotiomycetes</taxon>
        <taxon>Chaetothyriomycetidae</taxon>
        <taxon>Chaetothyriales</taxon>
        <taxon>Herpotrichiellaceae</taxon>
        <taxon>Phialophora</taxon>
    </lineage>
</organism>
<dbReference type="Proteomes" id="UP000054266">
    <property type="component" value="Unassembled WGS sequence"/>
</dbReference>
<evidence type="ECO:0000259" key="2">
    <source>
        <dbReference type="Pfam" id="PF12697"/>
    </source>
</evidence>
<protein>
    <recommendedName>
        <fullName evidence="2">AB hydrolase-1 domain-containing protein</fullName>
    </recommendedName>
</protein>
<evidence type="ECO:0000256" key="1">
    <source>
        <dbReference type="SAM" id="MobiDB-lite"/>
    </source>
</evidence>
<dbReference type="GO" id="GO:0016020">
    <property type="term" value="C:membrane"/>
    <property type="evidence" value="ECO:0007669"/>
    <property type="project" value="TreeGrafter"/>
</dbReference>
<name>A0A0D2FKS4_9EURO</name>
<evidence type="ECO:0000313" key="3">
    <source>
        <dbReference type="EMBL" id="KIW67345.1"/>
    </source>
</evidence>
<dbReference type="AlphaFoldDB" id="A0A0D2FKS4"/>
<reference evidence="3 4" key="1">
    <citation type="submission" date="2015-01" db="EMBL/GenBank/DDBJ databases">
        <title>The Genome Sequence of Capronia semiimmersa CBS27337.</title>
        <authorList>
            <consortium name="The Broad Institute Genomics Platform"/>
            <person name="Cuomo C."/>
            <person name="de Hoog S."/>
            <person name="Gorbushina A."/>
            <person name="Stielow B."/>
            <person name="Teixiera M."/>
            <person name="Abouelleil A."/>
            <person name="Chapman S.B."/>
            <person name="Priest M."/>
            <person name="Young S.K."/>
            <person name="Wortman J."/>
            <person name="Nusbaum C."/>
            <person name="Birren B."/>
        </authorList>
    </citation>
    <scope>NUCLEOTIDE SEQUENCE [LARGE SCALE GENOMIC DNA]</scope>
    <source>
        <strain evidence="3 4">CBS 27337</strain>
    </source>
</reference>
<dbReference type="STRING" id="5601.A0A0D2FKS4"/>
<dbReference type="Pfam" id="PF12697">
    <property type="entry name" value="Abhydrolase_6"/>
    <property type="match status" value="1"/>
</dbReference>
<dbReference type="InterPro" id="IPR050266">
    <property type="entry name" value="AB_hydrolase_sf"/>
</dbReference>
<dbReference type="EMBL" id="KN846959">
    <property type="protein sequence ID" value="KIW67345.1"/>
    <property type="molecule type" value="Genomic_DNA"/>
</dbReference>
<sequence length="334" mass="36220">MSIHSKAIALRLPLSPNGEQLTIRYYKPSTPDRSAPTVIFLPFWGGSASTFEPVQLTLSKTHPSCTSVAVSYRGTGSRSGSEEMTSSLTPEQDPPENYNIPALAADVVALLESLANDDDKQHDLIPSRTVVLCAHSMSAKVAWEVLHALTASGKESIFNKTTTVKGLLLLAPAPPGPLELPAEMREQQLKAYNSLESAVWTLKNVLTHKDLADEVVRGLAADCVGMSPGAKRGWIELGMKRDCRGVVADIAHRIKAEGQQRQGNLQLRVVVGEEDKVETVEKVKRETVDGLTQLGLDVTLSVVAEVGHLLPVEAPEEVAAELAKFLIRYIVCRM</sequence>
<dbReference type="PANTHER" id="PTHR43798:SF5">
    <property type="entry name" value="MONOACYLGLYCEROL LIPASE ABHD6"/>
    <property type="match status" value="1"/>
</dbReference>